<accession>A0A286IGR8</accession>
<reference evidence="2" key="1">
    <citation type="submission" date="2017-08" db="EMBL/GenBank/DDBJ databases">
        <authorList>
            <person name="Varghese N."/>
            <person name="Submissions S."/>
        </authorList>
    </citation>
    <scope>NUCLEOTIDE SEQUENCE [LARGE SCALE GENOMIC DNA]</scope>
    <source>
        <strain evidence="2">KCTC 23107</strain>
    </source>
</reference>
<evidence type="ECO:0008006" key="3">
    <source>
        <dbReference type="Google" id="ProtNLM"/>
    </source>
</evidence>
<sequence length="131" mass="14706">MASLFDRAEARASVALDRVFAELVTLQALISGANSRPRPDTSRRDQTVYCVFIEQQDREAGEDARPGDKKLDAIGAAHWLSIDLRSLTLPIKRGDQLFRHKTGHRYRVKAINPDGEGRLKFYLQLLSGEAL</sequence>
<evidence type="ECO:0000313" key="1">
    <source>
        <dbReference type="EMBL" id="SOE18846.1"/>
    </source>
</evidence>
<proteinExistence type="predicted"/>
<dbReference type="AlphaFoldDB" id="A0A286IGR8"/>
<organism evidence="1 2">
    <name type="scientific">Hoeflea halophila</name>
    <dbReference type="NCBI Taxonomy" id="714899"/>
    <lineage>
        <taxon>Bacteria</taxon>
        <taxon>Pseudomonadati</taxon>
        <taxon>Pseudomonadota</taxon>
        <taxon>Alphaproteobacteria</taxon>
        <taxon>Hyphomicrobiales</taxon>
        <taxon>Rhizobiaceae</taxon>
        <taxon>Hoeflea</taxon>
    </lineage>
</organism>
<gene>
    <name evidence="1" type="ORF">SAMN05877838_3790</name>
</gene>
<evidence type="ECO:0000313" key="2">
    <source>
        <dbReference type="Proteomes" id="UP000219465"/>
    </source>
</evidence>
<dbReference type="RefSeq" id="WP_097109306.1">
    <property type="nucleotide sequence ID" value="NZ_OCPC01000006.1"/>
</dbReference>
<dbReference type="Proteomes" id="UP000219465">
    <property type="component" value="Unassembled WGS sequence"/>
</dbReference>
<protein>
    <recommendedName>
        <fullName evidence="3">Head-tail joining protein</fullName>
    </recommendedName>
</protein>
<name>A0A286IGR8_9HYPH</name>
<keyword evidence="2" id="KW-1185">Reference proteome</keyword>
<dbReference type="EMBL" id="OCPC01000006">
    <property type="protein sequence ID" value="SOE18846.1"/>
    <property type="molecule type" value="Genomic_DNA"/>
</dbReference>